<sequence length="103" mass="11504">MKNRENPISASFFADPEITALSKEAKLIAVYLVLYSHSKKSRSFYMPSEHLELLLGLNVASTPEDLGEVEDALNELSTRKLVEYDGDNCLTVTSNWFSDSDGE</sequence>
<comment type="caution">
    <text evidence="1">The sequence shown here is derived from an EMBL/GenBank/DDBJ whole genome shotgun (WGS) entry which is preliminary data.</text>
</comment>
<accession>A0A081N3B7</accession>
<dbReference type="EMBL" id="JOKG01000004">
    <property type="protein sequence ID" value="KEQ12940.1"/>
    <property type="molecule type" value="Genomic_DNA"/>
</dbReference>
<proteinExistence type="predicted"/>
<gene>
    <name evidence="1" type="ORF">GZ77_21145</name>
</gene>
<keyword evidence="2" id="KW-1185">Reference proteome</keyword>
<dbReference type="Proteomes" id="UP000028006">
    <property type="component" value="Unassembled WGS sequence"/>
</dbReference>
<reference evidence="1 2" key="1">
    <citation type="submission" date="2014-06" db="EMBL/GenBank/DDBJ databases">
        <title>Whole Genome Sequences of Three Symbiotic Endozoicomonas Bacteria.</title>
        <authorList>
            <person name="Neave M.J."/>
            <person name="Apprill A."/>
            <person name="Voolstra C.R."/>
        </authorList>
    </citation>
    <scope>NUCLEOTIDE SEQUENCE [LARGE SCALE GENOMIC DNA]</scope>
    <source>
        <strain evidence="1 2">LMG 24815</strain>
    </source>
</reference>
<name>A0A081N3B7_9GAMM</name>
<evidence type="ECO:0000313" key="2">
    <source>
        <dbReference type="Proteomes" id="UP000028006"/>
    </source>
</evidence>
<organism evidence="1 2">
    <name type="scientific">Endozoicomonas montiporae</name>
    <dbReference type="NCBI Taxonomy" id="1027273"/>
    <lineage>
        <taxon>Bacteria</taxon>
        <taxon>Pseudomonadati</taxon>
        <taxon>Pseudomonadota</taxon>
        <taxon>Gammaproteobacteria</taxon>
        <taxon>Oceanospirillales</taxon>
        <taxon>Endozoicomonadaceae</taxon>
        <taxon>Endozoicomonas</taxon>
    </lineage>
</organism>
<dbReference type="RefSeq" id="WP_034878390.1">
    <property type="nucleotide sequence ID" value="NZ_JOKG01000004.1"/>
</dbReference>
<protein>
    <recommendedName>
        <fullName evidence="3">Replication protein</fullName>
    </recommendedName>
</protein>
<evidence type="ECO:0000313" key="1">
    <source>
        <dbReference type="EMBL" id="KEQ12940.1"/>
    </source>
</evidence>
<dbReference type="AlphaFoldDB" id="A0A081N3B7"/>
<evidence type="ECO:0008006" key="3">
    <source>
        <dbReference type="Google" id="ProtNLM"/>
    </source>
</evidence>